<protein>
    <submittedName>
        <fullName evidence="2">Uncharacterized protein</fullName>
    </submittedName>
</protein>
<dbReference type="Ensembl" id="ENSGAGT00000009474.1">
    <property type="protein sequence ID" value="ENSGAGP00000008227.1"/>
    <property type="gene ID" value="ENSGAGG00000006533.1"/>
</dbReference>
<evidence type="ECO:0000256" key="1">
    <source>
        <dbReference type="SAM" id="SignalP"/>
    </source>
</evidence>
<evidence type="ECO:0000313" key="3">
    <source>
        <dbReference type="Proteomes" id="UP000291020"/>
    </source>
</evidence>
<dbReference type="InterPro" id="IPR002591">
    <property type="entry name" value="Phosphodiest/P_Trfase"/>
</dbReference>
<dbReference type="Proteomes" id="UP000291020">
    <property type="component" value="Unassembled WGS sequence"/>
</dbReference>
<evidence type="ECO:0000313" key="2">
    <source>
        <dbReference type="Ensembl" id="ENSGAGP00000008227.1"/>
    </source>
</evidence>
<organism evidence="2 3">
    <name type="scientific">Gopherus agassizii</name>
    <name type="common">Agassiz's desert tortoise</name>
    <dbReference type="NCBI Taxonomy" id="38772"/>
    <lineage>
        <taxon>Eukaryota</taxon>
        <taxon>Metazoa</taxon>
        <taxon>Chordata</taxon>
        <taxon>Craniata</taxon>
        <taxon>Vertebrata</taxon>
        <taxon>Euteleostomi</taxon>
        <taxon>Archelosauria</taxon>
        <taxon>Testudinata</taxon>
        <taxon>Testudines</taxon>
        <taxon>Cryptodira</taxon>
        <taxon>Durocryptodira</taxon>
        <taxon>Testudinoidea</taxon>
        <taxon>Testudinidae</taxon>
        <taxon>Gopherus</taxon>
    </lineage>
</organism>
<dbReference type="Pfam" id="PF01663">
    <property type="entry name" value="Phosphodiest"/>
    <property type="match status" value="1"/>
</dbReference>
<reference evidence="2" key="3">
    <citation type="submission" date="2025-09" db="UniProtKB">
        <authorList>
            <consortium name="Ensembl"/>
        </authorList>
    </citation>
    <scope>IDENTIFICATION</scope>
</reference>
<dbReference type="PANTHER" id="PTHR10151:SF125">
    <property type="entry name" value="ECTONUCLEOTIDE PYROPHOSPHATASE_PHOSPHODIESTERASE FAMILY MEMBER 5"/>
    <property type="match status" value="1"/>
</dbReference>
<dbReference type="AlphaFoldDB" id="A0A452H0X1"/>
<dbReference type="SUPFAM" id="SSF53649">
    <property type="entry name" value="Alkaline phosphatase-like"/>
    <property type="match status" value="1"/>
</dbReference>
<keyword evidence="1" id="KW-0732">Signal</keyword>
<dbReference type="InterPro" id="IPR017850">
    <property type="entry name" value="Alkaline_phosphatase_core_sf"/>
</dbReference>
<sequence>MALNCYWGVLAVCVMTFPSTLCFQQDRSRVLLLSFDGFRWDYIYKFPTPNFHYIMKNGAHVKQVTNVFITKTYPNHYTMVTDGATIRWLNNWLENHSQRVVISGSQSSWRDITSRGPAGISSGSDFIQYLHQSFR</sequence>
<dbReference type="Gene3D" id="3.40.720.10">
    <property type="entry name" value="Alkaline Phosphatase, subunit A"/>
    <property type="match status" value="1"/>
</dbReference>
<reference evidence="3" key="1">
    <citation type="journal article" date="2017" name="PLoS ONE">
        <title>The Agassiz's desert tortoise genome provides a resource for the conservation of a threatened species.</title>
        <authorList>
            <person name="Tollis M."/>
            <person name="DeNardo D.F."/>
            <person name="Cornelius J.A."/>
            <person name="Dolby G.A."/>
            <person name="Edwards T."/>
            <person name="Henen B.T."/>
            <person name="Karl A.E."/>
            <person name="Murphy R.W."/>
            <person name="Kusumi K."/>
        </authorList>
    </citation>
    <scope>NUCLEOTIDE SEQUENCE [LARGE SCALE GENOMIC DNA]</scope>
</reference>
<dbReference type="STRING" id="38772.ENSGAGP00000008227"/>
<name>A0A452H0X1_9SAUR</name>
<keyword evidence="3" id="KW-1185">Reference proteome</keyword>
<accession>A0A452H0X1</accession>
<reference evidence="2" key="2">
    <citation type="submission" date="2025-08" db="UniProtKB">
        <authorList>
            <consortium name="Ensembl"/>
        </authorList>
    </citation>
    <scope>IDENTIFICATION</scope>
</reference>
<feature type="signal peptide" evidence="1">
    <location>
        <begin position="1"/>
        <end position="22"/>
    </location>
</feature>
<feature type="chain" id="PRO_5019105354" evidence="1">
    <location>
        <begin position="23"/>
        <end position="135"/>
    </location>
</feature>
<dbReference type="PANTHER" id="PTHR10151">
    <property type="entry name" value="ECTONUCLEOTIDE PYROPHOSPHATASE/PHOSPHODIESTERASE"/>
    <property type="match status" value="1"/>
</dbReference>
<proteinExistence type="predicted"/>